<reference evidence="10 11" key="1">
    <citation type="submission" date="2007-08" db="EMBL/GenBank/DDBJ databases">
        <title>Complete sequence of Thermotoga lettingae TMO.</title>
        <authorList>
            <consortium name="US DOE Joint Genome Institute"/>
            <person name="Copeland A."/>
            <person name="Lucas S."/>
            <person name="Lapidus A."/>
            <person name="Barry K."/>
            <person name="Glavina del Rio T."/>
            <person name="Dalin E."/>
            <person name="Tice H."/>
            <person name="Pitluck S."/>
            <person name="Foster B."/>
            <person name="Bruce D."/>
            <person name="Schmutz J."/>
            <person name="Larimer F."/>
            <person name="Land M."/>
            <person name="Hauser L."/>
            <person name="Kyrpides N."/>
            <person name="Mikhailova N."/>
            <person name="Nelson K."/>
            <person name="Gogarten J.P."/>
            <person name="Noll K."/>
            <person name="Richardson P."/>
        </authorList>
    </citation>
    <scope>NUCLEOTIDE SEQUENCE [LARGE SCALE GENOMIC DNA]</scope>
    <source>
        <strain evidence="11">ATCC BAA-301 / DSM 14385 / NBRC 107922 / TMO</strain>
    </source>
</reference>
<dbReference type="PROSITE" id="PS01067">
    <property type="entry name" value="SECE_SEC61G"/>
    <property type="match status" value="1"/>
</dbReference>
<dbReference type="eggNOG" id="COG0690">
    <property type="taxonomic scope" value="Bacteria"/>
</dbReference>
<evidence type="ECO:0000256" key="1">
    <source>
        <dbReference type="ARBA" id="ARBA00004370"/>
    </source>
</evidence>
<evidence type="ECO:0000256" key="4">
    <source>
        <dbReference type="ARBA" id="ARBA00022692"/>
    </source>
</evidence>
<dbReference type="STRING" id="416591.Tlet_0471"/>
<evidence type="ECO:0000256" key="3">
    <source>
        <dbReference type="ARBA" id="ARBA00022475"/>
    </source>
</evidence>
<keyword evidence="9" id="KW-0997">Cell inner membrane</keyword>
<evidence type="ECO:0000256" key="5">
    <source>
        <dbReference type="ARBA" id="ARBA00022927"/>
    </source>
</evidence>
<evidence type="ECO:0000256" key="6">
    <source>
        <dbReference type="ARBA" id="ARBA00022989"/>
    </source>
</evidence>
<organism evidence="10 11">
    <name type="scientific">Pseudothermotoga lettingae (strain ATCC BAA-301 / DSM 14385 / NBRC 107922 / TMO)</name>
    <name type="common">Thermotoga lettingae</name>
    <dbReference type="NCBI Taxonomy" id="416591"/>
    <lineage>
        <taxon>Bacteria</taxon>
        <taxon>Thermotogati</taxon>
        <taxon>Thermotogota</taxon>
        <taxon>Thermotogae</taxon>
        <taxon>Thermotogales</taxon>
        <taxon>Thermotogaceae</taxon>
        <taxon>Pseudothermotoga</taxon>
    </lineage>
</organism>
<evidence type="ECO:0000256" key="8">
    <source>
        <dbReference type="ARBA" id="ARBA00023136"/>
    </source>
</evidence>
<dbReference type="GO" id="GO:0006605">
    <property type="term" value="P:protein targeting"/>
    <property type="evidence" value="ECO:0007669"/>
    <property type="project" value="UniProtKB-UniRule"/>
</dbReference>
<dbReference type="InterPro" id="IPR001901">
    <property type="entry name" value="Translocase_SecE/Sec61-g"/>
</dbReference>
<dbReference type="GO" id="GO:0009306">
    <property type="term" value="P:protein secretion"/>
    <property type="evidence" value="ECO:0007669"/>
    <property type="project" value="UniProtKB-UniRule"/>
</dbReference>
<dbReference type="Gene3D" id="1.20.5.1030">
    <property type="entry name" value="Preprotein translocase secy subunit"/>
    <property type="match status" value="1"/>
</dbReference>
<comment type="subcellular location">
    <subcellularLocation>
        <location evidence="9">Cell inner membrane</location>
        <topology evidence="9">Single-pass membrane protein</topology>
    </subcellularLocation>
    <subcellularLocation>
        <location evidence="1">Membrane</location>
    </subcellularLocation>
</comment>
<dbReference type="NCBIfam" id="TIGR00964">
    <property type="entry name" value="secE_bact"/>
    <property type="match status" value="1"/>
</dbReference>
<evidence type="ECO:0000256" key="9">
    <source>
        <dbReference type="HAMAP-Rule" id="MF_00422"/>
    </source>
</evidence>
<name>A8F4F4_PSELT</name>
<gene>
    <name evidence="9" type="primary">secE</name>
    <name evidence="10" type="ordered locus">Tlet_0471</name>
</gene>
<protein>
    <recommendedName>
        <fullName evidence="9">Protein translocase subunit SecE</fullName>
    </recommendedName>
</protein>
<dbReference type="PANTHER" id="PTHR33910:SF1">
    <property type="entry name" value="PROTEIN TRANSLOCASE SUBUNIT SECE"/>
    <property type="match status" value="1"/>
</dbReference>
<dbReference type="HAMAP" id="MF_00422">
    <property type="entry name" value="SecE"/>
    <property type="match status" value="1"/>
</dbReference>
<dbReference type="GO" id="GO:0008320">
    <property type="term" value="F:protein transmembrane transporter activity"/>
    <property type="evidence" value="ECO:0007669"/>
    <property type="project" value="UniProtKB-UniRule"/>
</dbReference>
<evidence type="ECO:0000313" key="10">
    <source>
        <dbReference type="EMBL" id="ABV33038.1"/>
    </source>
</evidence>
<proteinExistence type="inferred from homology"/>
<comment type="function">
    <text evidence="9">Essential subunit of the Sec protein translocation channel SecYEG. Clamps together the 2 halves of SecY. May contact the channel plug during translocation.</text>
</comment>
<keyword evidence="3 9" id="KW-1003">Cell membrane</keyword>
<sequence>MEKIKKFFREVAAEAKKTHWPSRNELLTSTSVVVLILVVMGVYFFVLDMVFSGAIRTFLKAIGIG</sequence>
<keyword evidence="7 9" id="KW-0811">Translocation</keyword>
<keyword evidence="11" id="KW-1185">Reference proteome</keyword>
<dbReference type="InterPro" id="IPR005807">
    <property type="entry name" value="SecE_bac"/>
</dbReference>
<keyword evidence="8 9" id="KW-0472">Membrane</keyword>
<dbReference type="InterPro" id="IPR038379">
    <property type="entry name" value="SecE_sf"/>
</dbReference>
<comment type="similarity">
    <text evidence="9">Belongs to the SecE/SEC61-gamma family.</text>
</comment>
<dbReference type="KEGG" id="tle:Tlet_0471"/>
<feature type="transmembrane region" description="Helical" evidence="9">
    <location>
        <begin position="26"/>
        <end position="46"/>
    </location>
</feature>
<dbReference type="Proteomes" id="UP000002016">
    <property type="component" value="Chromosome"/>
</dbReference>
<reference evidence="10 11" key="2">
    <citation type="journal article" date="2009" name="Proc. Natl. Acad. Sci. U.S.A.">
        <title>On the chimeric nature, thermophilic origin, and phylogenetic placement of the Thermotogales.</title>
        <authorList>
            <person name="Zhaxybayeva O."/>
            <person name="Swithers K.S."/>
            <person name="Lapierre P."/>
            <person name="Fournier G.P."/>
            <person name="Bickhart D.M."/>
            <person name="DeBoy R.T."/>
            <person name="Nelson K.E."/>
            <person name="Nesbo C.L."/>
            <person name="Doolittle W.F."/>
            <person name="Gogarten J.P."/>
            <person name="Noll K.M."/>
        </authorList>
    </citation>
    <scope>NUCLEOTIDE SEQUENCE [LARGE SCALE GENOMIC DNA]</scope>
    <source>
        <strain evidence="11">ATCC BAA-301 / DSM 14385 / NBRC 107922 / TMO</strain>
    </source>
</reference>
<keyword evidence="2 9" id="KW-0813">Transport</keyword>
<dbReference type="GO" id="GO:0005886">
    <property type="term" value="C:plasma membrane"/>
    <property type="evidence" value="ECO:0007669"/>
    <property type="project" value="UniProtKB-SubCell"/>
</dbReference>
<dbReference type="AlphaFoldDB" id="A8F4F4"/>
<dbReference type="PANTHER" id="PTHR33910">
    <property type="entry name" value="PROTEIN TRANSLOCASE SUBUNIT SECE"/>
    <property type="match status" value="1"/>
</dbReference>
<evidence type="ECO:0000256" key="7">
    <source>
        <dbReference type="ARBA" id="ARBA00023010"/>
    </source>
</evidence>
<dbReference type="HOGENOM" id="CLU_113663_8_0_0"/>
<comment type="subunit">
    <text evidence="9">Component of the Sec protein translocase complex. Heterotrimer consisting of SecY, SecE and SecG subunits. The heterotrimers can form oligomers, although 1 heterotrimer is thought to be able to translocate proteins. Interacts with the ribosome. Interacts with SecDF, and other proteins may be involved. Interacts with SecA.</text>
</comment>
<keyword evidence="4 9" id="KW-0812">Transmembrane</keyword>
<evidence type="ECO:0000313" key="11">
    <source>
        <dbReference type="Proteomes" id="UP000002016"/>
    </source>
</evidence>
<keyword evidence="6 9" id="KW-1133">Transmembrane helix</keyword>
<keyword evidence="5 9" id="KW-0653">Protein transport</keyword>
<dbReference type="Pfam" id="PF00584">
    <property type="entry name" value="SecE"/>
    <property type="match status" value="1"/>
</dbReference>
<dbReference type="EMBL" id="CP000812">
    <property type="protein sequence ID" value="ABV33038.1"/>
    <property type="molecule type" value="Genomic_DNA"/>
</dbReference>
<accession>A8F4F4</accession>
<dbReference type="RefSeq" id="WP_012002519.1">
    <property type="nucleotide sequence ID" value="NC_009828.1"/>
</dbReference>
<evidence type="ECO:0000256" key="2">
    <source>
        <dbReference type="ARBA" id="ARBA00022448"/>
    </source>
</evidence>
<dbReference type="GO" id="GO:0043952">
    <property type="term" value="P:protein transport by the Sec complex"/>
    <property type="evidence" value="ECO:0007669"/>
    <property type="project" value="UniProtKB-UniRule"/>
</dbReference>
<dbReference type="GO" id="GO:0065002">
    <property type="term" value="P:intracellular protein transmembrane transport"/>
    <property type="evidence" value="ECO:0007669"/>
    <property type="project" value="UniProtKB-UniRule"/>
</dbReference>